<dbReference type="AlphaFoldDB" id="A0A918DF91"/>
<dbReference type="Proteomes" id="UP000598196">
    <property type="component" value="Unassembled WGS sequence"/>
</dbReference>
<proteinExistence type="predicted"/>
<evidence type="ECO:0000313" key="1">
    <source>
        <dbReference type="EMBL" id="GGO38085.1"/>
    </source>
</evidence>
<dbReference type="InterPro" id="IPR014948">
    <property type="entry name" value="BrxA"/>
</dbReference>
<sequence length="206" mass="23134">MNGASVQPYKMSFAVGGLLLNESVEVARLHKPSESWDATLRLALGGGVTSLPKTASRRRTLREIVNRISTLDQEELDYLVLAADRSDQQALLWLATCRAYRFVREFATEVIHERFISFQFDLPLESFDVLFAAKAEWDEGLAGISPTTRAKLRQVLFRMMREANVITDDNRILSAYVSPRLKAMLAERSPRDLAVFPGLSRDGGTL</sequence>
<comment type="caution">
    <text evidence="1">The sequence shown here is derived from an EMBL/GenBank/DDBJ whole genome shotgun (WGS) entry which is preliminary data.</text>
</comment>
<organism evidence="1 2">
    <name type="scientific">Gemmobacter aquaticus</name>
    <dbReference type="NCBI Taxonomy" id="490185"/>
    <lineage>
        <taxon>Bacteria</taxon>
        <taxon>Pseudomonadati</taxon>
        <taxon>Pseudomonadota</taxon>
        <taxon>Alphaproteobacteria</taxon>
        <taxon>Rhodobacterales</taxon>
        <taxon>Paracoccaceae</taxon>
        <taxon>Gemmobacter</taxon>
    </lineage>
</organism>
<name>A0A918DF91_9RHOB</name>
<evidence type="ECO:0000313" key="2">
    <source>
        <dbReference type="Proteomes" id="UP000598196"/>
    </source>
</evidence>
<dbReference type="OrthoDB" id="981635at2"/>
<dbReference type="RefSeq" id="WP_146284420.1">
    <property type="nucleotide sequence ID" value="NZ_BMLP01000011.1"/>
</dbReference>
<dbReference type="Gene3D" id="1.10.3540.10">
    <property type="entry name" value="uncharacterized protein from magnetospirillum magneticum domain"/>
    <property type="match status" value="1"/>
</dbReference>
<keyword evidence="2" id="KW-1185">Reference proteome</keyword>
<gene>
    <name evidence="1" type="ORF">GCM10010991_34820</name>
</gene>
<reference evidence="1 2" key="1">
    <citation type="journal article" date="2014" name="Int. J. Syst. Evol. Microbiol.">
        <title>Complete genome sequence of Corynebacterium casei LMG S-19264T (=DSM 44701T), isolated from a smear-ripened cheese.</title>
        <authorList>
            <consortium name="US DOE Joint Genome Institute (JGI-PGF)"/>
            <person name="Walter F."/>
            <person name="Albersmeier A."/>
            <person name="Kalinowski J."/>
            <person name="Ruckert C."/>
        </authorList>
    </citation>
    <scope>NUCLEOTIDE SEQUENCE [LARGE SCALE GENOMIC DNA]</scope>
    <source>
        <strain evidence="1 2">CGMCC 1.7029</strain>
    </source>
</reference>
<dbReference type="EMBL" id="BMLP01000011">
    <property type="protein sequence ID" value="GGO38085.1"/>
    <property type="molecule type" value="Genomic_DNA"/>
</dbReference>
<protein>
    <submittedName>
        <fullName evidence="1">Uncharacterized protein</fullName>
    </submittedName>
</protein>
<dbReference type="InterPro" id="IPR023137">
    <property type="entry name" value="BrxA_sf"/>
</dbReference>
<dbReference type="Pfam" id="PF08849">
    <property type="entry name" value="BrxA"/>
    <property type="match status" value="1"/>
</dbReference>
<accession>A0A918DF91</accession>